<keyword evidence="4 7" id="KW-0812">Transmembrane</keyword>
<dbReference type="Proteomes" id="UP001139347">
    <property type="component" value="Unassembled WGS sequence"/>
</dbReference>
<keyword evidence="10" id="KW-1185">Reference proteome</keyword>
<dbReference type="NCBIfam" id="TIGR03023">
    <property type="entry name" value="WcaJ_sugtrans"/>
    <property type="match status" value="1"/>
</dbReference>
<sequence>MIRKNQQFLTQMYVLTDFVFIQISFLLAWWIRFKSGWIPKSSPLPIETYAMWSFIYGAIAVVTGMLIALYSPKRKKRFADEFIKIIQVHSISIFVLLSLMFFVKEVNISRSYLAIYMISLVMFILFYRYVLKVSLKIVREKGYNRQFVLIIGAGTLGRRFYHNLRQYPEMGYEVIGFLDDYQQWDSLEEQRYKPILGNVDDLSTVLEEKLIDEVILALPLDAHSKYAKIISLCEKAGVRTLIIPDFFDYLPARPYFDNFAGMPTINVRDIPLDMAANRMFKRLFDIAFSSFAIILTSPMMLAIWIGVKVTSPGPVIFKQERVGLNRRNFMMYKFRSMKQLPPGTEDRGWTTENDPRRTKFGSFLRKTSLDELPQFFNVLFGHMSVVGPRPERPYFVDQFREEVPKYMVKHHVRPGITGWAQSNGLRGDTSIEERINHDIFYIENWSLLFDIKIIFKTIRNGFVNKNAY</sequence>
<feature type="transmembrane region" description="Helical" evidence="7">
    <location>
        <begin position="283"/>
        <end position="307"/>
    </location>
</feature>
<evidence type="ECO:0000256" key="7">
    <source>
        <dbReference type="SAM" id="Phobius"/>
    </source>
</evidence>
<evidence type="ECO:0000256" key="4">
    <source>
        <dbReference type="ARBA" id="ARBA00022692"/>
    </source>
</evidence>
<proteinExistence type="inferred from homology"/>
<dbReference type="AlphaFoldDB" id="A0A9X2B2V2"/>
<dbReference type="Pfam" id="PF13727">
    <property type="entry name" value="CoA_binding_3"/>
    <property type="match status" value="1"/>
</dbReference>
<dbReference type="InterPro" id="IPR003362">
    <property type="entry name" value="Bact_transf"/>
</dbReference>
<evidence type="ECO:0000256" key="6">
    <source>
        <dbReference type="ARBA" id="ARBA00023136"/>
    </source>
</evidence>
<feature type="transmembrane region" description="Helical" evidence="7">
    <location>
        <begin position="113"/>
        <end position="131"/>
    </location>
</feature>
<dbReference type="InterPro" id="IPR017473">
    <property type="entry name" value="Undecaprenyl-P_gluc_Ptfrase"/>
</dbReference>
<evidence type="ECO:0000313" key="9">
    <source>
        <dbReference type="EMBL" id="MCJ8012676.1"/>
    </source>
</evidence>
<comment type="caution">
    <text evidence="9">The sequence shown here is derived from an EMBL/GenBank/DDBJ whole genome shotgun (WGS) entry which is preliminary data.</text>
</comment>
<feature type="transmembrane region" description="Helical" evidence="7">
    <location>
        <begin position="12"/>
        <end position="31"/>
    </location>
</feature>
<dbReference type="InterPro" id="IPR036291">
    <property type="entry name" value="NAD(P)-bd_dom_sf"/>
</dbReference>
<feature type="transmembrane region" description="Helical" evidence="7">
    <location>
        <begin position="82"/>
        <end position="101"/>
    </location>
</feature>
<keyword evidence="6 7" id="KW-0472">Membrane</keyword>
<dbReference type="GO" id="GO:0016020">
    <property type="term" value="C:membrane"/>
    <property type="evidence" value="ECO:0007669"/>
    <property type="project" value="UniProtKB-SubCell"/>
</dbReference>
<accession>A0A9X2B2V2</accession>
<evidence type="ECO:0000256" key="5">
    <source>
        <dbReference type="ARBA" id="ARBA00022989"/>
    </source>
</evidence>
<dbReference type="EC" id="2.7.8.31" evidence="9"/>
<dbReference type="Pfam" id="PF02397">
    <property type="entry name" value="Bac_transf"/>
    <property type="match status" value="1"/>
</dbReference>
<feature type="transmembrane region" description="Helical" evidence="7">
    <location>
        <begin position="51"/>
        <end position="70"/>
    </location>
</feature>
<protein>
    <submittedName>
        <fullName evidence="9">Undecaprenyl-phosphate glucose phosphotransferase</fullName>
        <ecNumber evidence="9">2.7.8.31</ecNumber>
    </submittedName>
</protein>
<dbReference type="InterPro" id="IPR017475">
    <property type="entry name" value="EPS_sugar_tfrase"/>
</dbReference>
<evidence type="ECO:0000256" key="2">
    <source>
        <dbReference type="ARBA" id="ARBA00006464"/>
    </source>
</evidence>
<name>A0A9X2B2V2_9BACL</name>
<comment type="subcellular location">
    <subcellularLocation>
        <location evidence="1">Membrane</location>
        <topology evidence="1">Multi-pass membrane protein</topology>
    </subcellularLocation>
</comment>
<dbReference type="SUPFAM" id="SSF51735">
    <property type="entry name" value="NAD(P)-binding Rossmann-fold domains"/>
    <property type="match status" value="1"/>
</dbReference>
<keyword evidence="5 7" id="KW-1133">Transmembrane helix</keyword>
<dbReference type="PANTHER" id="PTHR30576:SF0">
    <property type="entry name" value="UNDECAPRENYL-PHOSPHATE N-ACETYLGALACTOSAMINYL 1-PHOSPHATE TRANSFERASE-RELATED"/>
    <property type="match status" value="1"/>
</dbReference>
<organism evidence="9 10">
    <name type="scientific">Paenibacillus mangrovi</name>
    <dbReference type="NCBI Taxonomy" id="2931978"/>
    <lineage>
        <taxon>Bacteria</taxon>
        <taxon>Bacillati</taxon>
        <taxon>Bacillota</taxon>
        <taxon>Bacilli</taxon>
        <taxon>Bacillales</taxon>
        <taxon>Paenibacillaceae</taxon>
        <taxon>Paenibacillus</taxon>
    </lineage>
</organism>
<dbReference type="EMBL" id="JALIRP010000005">
    <property type="protein sequence ID" value="MCJ8012676.1"/>
    <property type="molecule type" value="Genomic_DNA"/>
</dbReference>
<evidence type="ECO:0000259" key="8">
    <source>
        <dbReference type="Pfam" id="PF02397"/>
    </source>
</evidence>
<gene>
    <name evidence="9" type="ORF">MUG84_13140</name>
</gene>
<dbReference type="GO" id="GO:0089702">
    <property type="term" value="F:undecaprenyl-phosphate glucose phosphotransferase activity"/>
    <property type="evidence" value="ECO:0007669"/>
    <property type="project" value="UniProtKB-EC"/>
</dbReference>
<feature type="domain" description="Bacterial sugar transferase" evidence="8">
    <location>
        <begin position="281"/>
        <end position="460"/>
    </location>
</feature>
<evidence type="ECO:0000313" key="10">
    <source>
        <dbReference type="Proteomes" id="UP001139347"/>
    </source>
</evidence>
<evidence type="ECO:0000256" key="1">
    <source>
        <dbReference type="ARBA" id="ARBA00004141"/>
    </source>
</evidence>
<dbReference type="RefSeq" id="WP_244725503.1">
    <property type="nucleotide sequence ID" value="NZ_JALIRP010000005.1"/>
</dbReference>
<comment type="similarity">
    <text evidence="2">Belongs to the bacterial sugar transferase family.</text>
</comment>
<dbReference type="Gene3D" id="3.40.50.720">
    <property type="entry name" value="NAD(P)-binding Rossmann-like Domain"/>
    <property type="match status" value="1"/>
</dbReference>
<dbReference type="PANTHER" id="PTHR30576">
    <property type="entry name" value="COLANIC BIOSYNTHESIS UDP-GLUCOSE LIPID CARRIER TRANSFERASE"/>
    <property type="match status" value="1"/>
</dbReference>
<dbReference type="NCBIfam" id="TIGR03025">
    <property type="entry name" value="EPS_sugtrans"/>
    <property type="match status" value="1"/>
</dbReference>
<evidence type="ECO:0000256" key="3">
    <source>
        <dbReference type="ARBA" id="ARBA00022679"/>
    </source>
</evidence>
<keyword evidence="3 9" id="KW-0808">Transferase</keyword>
<reference evidence="9" key="1">
    <citation type="submission" date="2022-04" db="EMBL/GenBank/DDBJ databases">
        <title>Paenibacillus mangrovi sp. nov., a novel endophytic bacterium isolated from bark of Kandelia candel.</title>
        <authorList>
            <person name="Tuo L."/>
        </authorList>
    </citation>
    <scope>NUCLEOTIDE SEQUENCE</scope>
    <source>
        <strain evidence="9">KQZ6P-2</strain>
    </source>
</reference>